<dbReference type="Gene3D" id="3.30.1340.30">
    <property type="match status" value="1"/>
</dbReference>
<reference evidence="5 6" key="1">
    <citation type="submission" date="2023-08" db="EMBL/GenBank/DDBJ databases">
        <title>Implementing the SeqCode for naming new Mesorhizobium species isolated from Vachellia karroo root nodules.</title>
        <authorList>
            <person name="Van Lill M."/>
        </authorList>
    </citation>
    <scope>NUCLEOTIDE SEQUENCE [LARGE SCALE GENOMIC DNA]</scope>
    <source>
        <strain evidence="5 6">VK24D</strain>
    </source>
</reference>
<evidence type="ECO:0000259" key="3">
    <source>
        <dbReference type="PROSITE" id="PS50914"/>
    </source>
</evidence>
<protein>
    <submittedName>
        <fullName evidence="5">CBS domain-containing protein</fullName>
    </submittedName>
</protein>
<dbReference type="EMBL" id="JAVIIW010000014">
    <property type="protein sequence ID" value="MDX8479544.1"/>
    <property type="molecule type" value="Genomic_DNA"/>
</dbReference>
<organism evidence="5 6">
    <name type="scientific">Mesorhizobium album</name>
    <dbReference type="NCBI Taxonomy" id="3072314"/>
    <lineage>
        <taxon>Bacteria</taxon>
        <taxon>Pseudomonadati</taxon>
        <taxon>Pseudomonadota</taxon>
        <taxon>Alphaproteobacteria</taxon>
        <taxon>Hyphomicrobiales</taxon>
        <taxon>Phyllobacteriaceae</taxon>
        <taxon>Mesorhizobium</taxon>
    </lineage>
</organism>
<dbReference type="PANTHER" id="PTHR43080">
    <property type="entry name" value="CBS DOMAIN-CONTAINING PROTEIN CBSX3, MITOCHONDRIAL"/>
    <property type="match status" value="1"/>
</dbReference>
<keyword evidence="6" id="KW-1185">Reference proteome</keyword>
<dbReference type="InterPro" id="IPR046342">
    <property type="entry name" value="CBS_dom_sf"/>
</dbReference>
<dbReference type="InterPro" id="IPR051257">
    <property type="entry name" value="Diverse_CBS-Domain"/>
</dbReference>
<dbReference type="RefSeq" id="WP_320287883.1">
    <property type="nucleotide sequence ID" value="NZ_JAVIIW010000014.1"/>
</dbReference>
<dbReference type="SUPFAM" id="SSF54631">
    <property type="entry name" value="CBS-domain pair"/>
    <property type="match status" value="1"/>
</dbReference>
<dbReference type="PROSITE" id="PS50914">
    <property type="entry name" value="BON"/>
    <property type="match status" value="1"/>
</dbReference>
<evidence type="ECO:0000256" key="1">
    <source>
        <dbReference type="ARBA" id="ARBA00023122"/>
    </source>
</evidence>
<dbReference type="Gene3D" id="3.10.580.10">
    <property type="entry name" value="CBS-domain"/>
    <property type="match status" value="1"/>
</dbReference>
<feature type="domain" description="BON" evidence="3">
    <location>
        <begin position="156"/>
        <end position="224"/>
    </location>
</feature>
<comment type="caution">
    <text evidence="5">The sequence shown here is derived from an EMBL/GenBank/DDBJ whole genome shotgun (WGS) entry which is preliminary data.</text>
</comment>
<dbReference type="CDD" id="cd04586">
    <property type="entry name" value="CBS_pair_BON_assoc"/>
    <property type="match status" value="1"/>
</dbReference>
<evidence type="ECO:0000256" key="2">
    <source>
        <dbReference type="PROSITE-ProRule" id="PRU00703"/>
    </source>
</evidence>
<dbReference type="Proteomes" id="UP001287059">
    <property type="component" value="Unassembled WGS sequence"/>
</dbReference>
<keyword evidence="1 2" id="KW-0129">CBS domain</keyword>
<feature type="domain" description="CBS" evidence="4">
    <location>
        <begin position="7"/>
        <end position="67"/>
    </location>
</feature>
<dbReference type="InterPro" id="IPR007055">
    <property type="entry name" value="BON_dom"/>
</dbReference>
<dbReference type="InterPro" id="IPR000644">
    <property type="entry name" value="CBS_dom"/>
</dbReference>
<feature type="domain" description="CBS" evidence="4">
    <location>
        <begin position="94"/>
        <end position="149"/>
    </location>
</feature>
<dbReference type="PANTHER" id="PTHR43080:SF26">
    <property type="entry name" value="REGULATORY PROTEIN"/>
    <property type="match status" value="1"/>
</dbReference>
<accession>A0ABU4Y0X7</accession>
<dbReference type="InterPro" id="IPR017080">
    <property type="entry name" value="UCP036990_CBS_BON"/>
</dbReference>
<dbReference type="PIRSF" id="PIRSF036990">
    <property type="entry name" value="UCP036990_CBS_BON"/>
    <property type="match status" value="1"/>
</dbReference>
<dbReference type="SMART" id="SM00116">
    <property type="entry name" value="CBS"/>
    <property type="match status" value="2"/>
</dbReference>
<name>A0ABU4Y0X7_9HYPH</name>
<dbReference type="PROSITE" id="PS51371">
    <property type="entry name" value="CBS"/>
    <property type="match status" value="2"/>
</dbReference>
<gene>
    <name evidence="5" type="ORF">RFN28_13790</name>
</gene>
<evidence type="ECO:0000313" key="6">
    <source>
        <dbReference type="Proteomes" id="UP001287059"/>
    </source>
</evidence>
<evidence type="ECO:0000313" key="5">
    <source>
        <dbReference type="EMBL" id="MDX8479544.1"/>
    </source>
</evidence>
<evidence type="ECO:0000259" key="4">
    <source>
        <dbReference type="PROSITE" id="PS51371"/>
    </source>
</evidence>
<proteinExistence type="predicted"/>
<dbReference type="Pfam" id="PF04972">
    <property type="entry name" value="BON"/>
    <property type="match status" value="1"/>
</dbReference>
<sequence length="233" mass="25301">MQARDIMTTGILAVTPQSSIANAAHLMLEHRISGLPVVDQKGTLVGIVTERDLVCRPEISTAPRHEKWIQLWLTPDELAEEYVQSRGRTVGEVMTCQVVSITPDTPLDKIVALMTRDGVKRLPVVQDGKVIGIVSRADLLRSLAARLDSLPQAKAADLSARRHILREIRGKRWAPRPIINVAVCDSVVELTGSVASEIVRDAVRVAAENAPGVIKVIDHLSVVPRTSGSKGRA</sequence>
<dbReference type="Pfam" id="PF00571">
    <property type="entry name" value="CBS"/>
    <property type="match status" value="2"/>
</dbReference>